<protein>
    <submittedName>
        <fullName evidence="2">Uncharacterized protein</fullName>
    </submittedName>
</protein>
<dbReference type="Proteomes" id="UP000238937">
    <property type="component" value="Unassembled WGS sequence"/>
</dbReference>
<feature type="region of interest" description="Disordered" evidence="1">
    <location>
        <begin position="1"/>
        <end position="25"/>
    </location>
</feature>
<gene>
    <name evidence="2" type="ORF">C7B77_19665</name>
</gene>
<proteinExistence type="predicted"/>
<name>A0A2T1G7W3_9CYAN</name>
<accession>A0A2T1G7W3</accession>
<evidence type="ECO:0000313" key="3">
    <source>
        <dbReference type="Proteomes" id="UP000238937"/>
    </source>
</evidence>
<keyword evidence="3" id="KW-1185">Reference proteome</keyword>
<evidence type="ECO:0000256" key="1">
    <source>
        <dbReference type="SAM" id="MobiDB-lite"/>
    </source>
</evidence>
<comment type="caution">
    <text evidence="2">The sequence shown here is derived from an EMBL/GenBank/DDBJ whole genome shotgun (WGS) entry which is preliminary data.</text>
</comment>
<dbReference type="AlphaFoldDB" id="A0A2T1G7W3"/>
<evidence type="ECO:0000313" key="2">
    <source>
        <dbReference type="EMBL" id="PSB53325.1"/>
    </source>
</evidence>
<organism evidence="2 3">
    <name type="scientific">Chamaesiphon polymorphus CCALA 037</name>
    <dbReference type="NCBI Taxonomy" id="2107692"/>
    <lineage>
        <taxon>Bacteria</taxon>
        <taxon>Bacillati</taxon>
        <taxon>Cyanobacteriota</taxon>
        <taxon>Cyanophyceae</taxon>
        <taxon>Gomontiellales</taxon>
        <taxon>Chamaesiphonaceae</taxon>
        <taxon>Chamaesiphon</taxon>
    </lineage>
</organism>
<sequence>MRFAFTIGNSKRPKQRSTSHLVEPQQFGGDTGSGLVILGVRYLMDYIERVLEKLKHWANKLIEALLGPEIQPEPELIPIPVDDRVRQRR</sequence>
<reference evidence="2 3" key="1">
    <citation type="submission" date="2018-03" db="EMBL/GenBank/DDBJ databases">
        <title>The ancient ancestry and fast evolution of plastids.</title>
        <authorList>
            <person name="Moore K.R."/>
            <person name="Magnabosco C."/>
            <person name="Momper L."/>
            <person name="Gold D.A."/>
            <person name="Bosak T."/>
            <person name="Fournier G.P."/>
        </authorList>
    </citation>
    <scope>NUCLEOTIDE SEQUENCE [LARGE SCALE GENOMIC DNA]</scope>
    <source>
        <strain evidence="2 3">CCALA 037</strain>
    </source>
</reference>
<dbReference type="EMBL" id="PVWO01000303">
    <property type="protein sequence ID" value="PSB53325.1"/>
    <property type="molecule type" value="Genomic_DNA"/>
</dbReference>